<dbReference type="InterPro" id="IPR036791">
    <property type="entry name" value="Ribosomal_bL9_C_sf"/>
</dbReference>
<accession>A0ABQ9B841</accession>
<comment type="similarity">
    <text evidence="1">Belongs to the bacterial ribosomal protein bL9 family.</text>
</comment>
<dbReference type="Pfam" id="PF03948">
    <property type="entry name" value="Ribosomal_L9_C"/>
    <property type="match status" value="1"/>
</dbReference>
<evidence type="ECO:0000313" key="11">
    <source>
        <dbReference type="EMBL" id="KAJ6376134.1"/>
    </source>
</evidence>
<comment type="caution">
    <text evidence="11">The sequence shown here is derived from an EMBL/GenBank/DDBJ whole genome shotgun (WGS) entry which is preliminary data.</text>
</comment>
<protein>
    <recommendedName>
        <fullName evidence="7">Large ribosomal subunit protein bL9c</fullName>
    </recommendedName>
    <alternativeName>
        <fullName evidence="8">50S ribosomal protein L9, chloroplastic</fullName>
    </alternativeName>
    <alternativeName>
        <fullName evidence="6">CL9</fullName>
    </alternativeName>
</protein>
<dbReference type="InterPro" id="IPR020069">
    <property type="entry name" value="Ribosomal_bL9_C"/>
</dbReference>
<dbReference type="InterPro" id="IPR036935">
    <property type="entry name" value="Ribosomal_bL9_N_sf"/>
</dbReference>
<keyword evidence="3" id="KW-0694">RNA-binding</keyword>
<evidence type="ECO:0000259" key="9">
    <source>
        <dbReference type="Pfam" id="PF01281"/>
    </source>
</evidence>
<evidence type="ECO:0000256" key="4">
    <source>
        <dbReference type="ARBA" id="ARBA00022980"/>
    </source>
</evidence>
<evidence type="ECO:0000256" key="5">
    <source>
        <dbReference type="ARBA" id="ARBA00023274"/>
    </source>
</evidence>
<evidence type="ECO:0000256" key="3">
    <source>
        <dbReference type="ARBA" id="ARBA00022884"/>
    </source>
</evidence>
<name>A0ABQ9B841_9ROSI</name>
<dbReference type="SUPFAM" id="SSF55653">
    <property type="entry name" value="Ribosomal protein L9 C-domain"/>
    <property type="match status" value="1"/>
</dbReference>
<evidence type="ECO:0000256" key="6">
    <source>
        <dbReference type="ARBA" id="ARBA00031047"/>
    </source>
</evidence>
<keyword evidence="5" id="KW-0687">Ribonucleoprotein</keyword>
<dbReference type="Proteomes" id="UP001141253">
    <property type="component" value="Chromosome 12"/>
</dbReference>
<evidence type="ECO:0000256" key="8">
    <source>
        <dbReference type="ARBA" id="ARBA00035427"/>
    </source>
</evidence>
<dbReference type="InterPro" id="IPR009027">
    <property type="entry name" value="Ribosomal_bL9/RNase_H1_N"/>
</dbReference>
<dbReference type="Gene3D" id="3.40.5.10">
    <property type="entry name" value="Ribosomal protein L9, N-terminal domain"/>
    <property type="match status" value="1"/>
</dbReference>
<evidence type="ECO:0000259" key="10">
    <source>
        <dbReference type="Pfam" id="PF03948"/>
    </source>
</evidence>
<keyword evidence="2" id="KW-0699">rRNA-binding</keyword>
<dbReference type="InterPro" id="IPR000244">
    <property type="entry name" value="Ribosomal_bL9"/>
</dbReference>
<dbReference type="Pfam" id="PF01281">
    <property type="entry name" value="Ribosomal_L9_N"/>
    <property type="match status" value="1"/>
</dbReference>
<feature type="domain" description="Large ribosomal subunit protein bL9 C-terminal" evidence="10">
    <location>
        <begin position="196"/>
        <end position="239"/>
    </location>
</feature>
<dbReference type="SUPFAM" id="SSF55658">
    <property type="entry name" value="L9 N-domain-like"/>
    <property type="match status" value="1"/>
</dbReference>
<evidence type="ECO:0000256" key="2">
    <source>
        <dbReference type="ARBA" id="ARBA00022730"/>
    </source>
</evidence>
<dbReference type="PANTHER" id="PTHR21368">
    <property type="entry name" value="50S RIBOSOMAL PROTEIN L9"/>
    <property type="match status" value="1"/>
</dbReference>
<feature type="domain" description="Ribosomal protein L9" evidence="9">
    <location>
        <begin position="83"/>
        <end position="119"/>
    </location>
</feature>
<reference evidence="11" key="1">
    <citation type="submission" date="2022-10" db="EMBL/GenBank/DDBJ databases">
        <authorList>
            <person name="Hyden B.L."/>
            <person name="Feng K."/>
            <person name="Yates T."/>
            <person name="Jawdy S."/>
            <person name="Smart L.B."/>
            <person name="Muchero W."/>
        </authorList>
    </citation>
    <scope>NUCLEOTIDE SEQUENCE</scope>
    <source>
        <tissue evidence="11">Shoot tip</tissue>
    </source>
</reference>
<reference evidence="11" key="2">
    <citation type="journal article" date="2023" name="Int. J. Mol. Sci.">
        <title>De Novo Assembly and Annotation of 11 Diverse Shrub Willow (Salix) Genomes Reveals Novel Gene Organization in Sex-Linked Regions.</title>
        <authorList>
            <person name="Hyden B."/>
            <person name="Feng K."/>
            <person name="Yates T.B."/>
            <person name="Jawdy S."/>
            <person name="Cereghino C."/>
            <person name="Smart L.B."/>
            <person name="Muchero W."/>
        </authorList>
    </citation>
    <scope>NUCLEOTIDE SEQUENCE</scope>
    <source>
        <tissue evidence="11">Shoot tip</tissue>
    </source>
</reference>
<proteinExistence type="inferred from homology"/>
<sequence length="258" mass="29561">MVGVHAKPLQNPKLKKFISSFQNRNLGFSFKLTGFFVVIMACIQHSRNALRRIIAKETTFKRSDGAIHPLLYACQGVRYRKLEVILTTSIEKLGKAGHTVKVAPGYFRNHLMPKLLAVPNIEKFAHLIREQRKIYQPEEEEEVKVVKETMEDKIKEYETAAKRLAKSRLAFRVGINTAKFRARESKDDPIEILSPVTKDDILKEVTRQFNVQIEPDNVYLPSPLTSLGEFEVPLHFPKSIPLPEGKVKWTLTVKIRGK</sequence>
<organism evidence="11 12">
    <name type="scientific">Salix suchowensis</name>
    <dbReference type="NCBI Taxonomy" id="1278906"/>
    <lineage>
        <taxon>Eukaryota</taxon>
        <taxon>Viridiplantae</taxon>
        <taxon>Streptophyta</taxon>
        <taxon>Embryophyta</taxon>
        <taxon>Tracheophyta</taxon>
        <taxon>Spermatophyta</taxon>
        <taxon>Magnoliopsida</taxon>
        <taxon>eudicotyledons</taxon>
        <taxon>Gunneridae</taxon>
        <taxon>Pentapetalae</taxon>
        <taxon>rosids</taxon>
        <taxon>fabids</taxon>
        <taxon>Malpighiales</taxon>
        <taxon>Salicaceae</taxon>
        <taxon>Saliceae</taxon>
        <taxon>Salix</taxon>
    </lineage>
</organism>
<gene>
    <name evidence="11" type="ORF">OIU77_000991</name>
</gene>
<evidence type="ECO:0000256" key="1">
    <source>
        <dbReference type="ARBA" id="ARBA00010605"/>
    </source>
</evidence>
<dbReference type="Gene3D" id="3.10.430.100">
    <property type="entry name" value="Ribosomal protein L9, C-terminal domain"/>
    <property type="match status" value="1"/>
</dbReference>
<evidence type="ECO:0000313" key="12">
    <source>
        <dbReference type="Proteomes" id="UP001141253"/>
    </source>
</evidence>
<dbReference type="EMBL" id="JAPFFI010000010">
    <property type="protein sequence ID" value="KAJ6376134.1"/>
    <property type="molecule type" value="Genomic_DNA"/>
</dbReference>
<keyword evidence="12" id="KW-1185">Reference proteome</keyword>
<keyword evidence="4" id="KW-0689">Ribosomal protein</keyword>
<dbReference type="InterPro" id="IPR020070">
    <property type="entry name" value="Ribosomal_bL9_N"/>
</dbReference>
<evidence type="ECO:0000256" key="7">
    <source>
        <dbReference type="ARBA" id="ARBA00035193"/>
    </source>
</evidence>